<dbReference type="AlphaFoldDB" id="A0A1I6U8Y3"/>
<dbReference type="Proteomes" id="UP000199139">
    <property type="component" value="Unassembled WGS sequence"/>
</dbReference>
<dbReference type="EMBL" id="BJWJ01000022">
    <property type="protein sequence ID" value="GEM05035.1"/>
    <property type="molecule type" value="Genomic_DNA"/>
</dbReference>
<name>A0A1I6U8Y3_9BACI</name>
<dbReference type="RefSeq" id="WP_062320986.1">
    <property type="nucleotide sequence ID" value="NZ_BJWJ01000022.1"/>
</dbReference>
<gene>
    <name evidence="1" type="ORF">HMI01_20230</name>
    <name evidence="2" type="ORF">SAMN05421668_12324</name>
</gene>
<accession>A0A1I6U8Y3</accession>
<reference evidence="1 4" key="2">
    <citation type="submission" date="2019-07" db="EMBL/GenBank/DDBJ databases">
        <title>Whole genome shotgun sequence of Halolactibacillus miurensis NBRC 100873.</title>
        <authorList>
            <person name="Hosoyama A."/>
            <person name="Uohara A."/>
            <person name="Ohji S."/>
            <person name="Ichikawa N."/>
        </authorList>
    </citation>
    <scope>NUCLEOTIDE SEQUENCE [LARGE SCALE GENOMIC DNA]</scope>
    <source>
        <strain evidence="1 4">NBRC 100873</strain>
    </source>
</reference>
<dbReference type="Proteomes" id="UP000321773">
    <property type="component" value="Unassembled WGS sequence"/>
</dbReference>
<dbReference type="STRING" id="306541.SAMN05421668_12324"/>
<evidence type="ECO:0000313" key="2">
    <source>
        <dbReference type="EMBL" id="SFS97900.1"/>
    </source>
</evidence>
<dbReference type="EMBL" id="FPAI01000023">
    <property type="protein sequence ID" value="SFS97900.1"/>
    <property type="molecule type" value="Genomic_DNA"/>
</dbReference>
<keyword evidence="4" id="KW-1185">Reference proteome</keyword>
<evidence type="ECO:0000313" key="1">
    <source>
        <dbReference type="EMBL" id="GEM05035.1"/>
    </source>
</evidence>
<evidence type="ECO:0000313" key="4">
    <source>
        <dbReference type="Proteomes" id="UP000321773"/>
    </source>
</evidence>
<dbReference type="OrthoDB" id="2973112at2"/>
<protein>
    <submittedName>
        <fullName evidence="2">Uncharacterized protein</fullName>
    </submittedName>
</protein>
<reference evidence="2 3" key="1">
    <citation type="submission" date="2016-10" db="EMBL/GenBank/DDBJ databases">
        <authorList>
            <person name="de Groot N.N."/>
        </authorList>
    </citation>
    <scope>NUCLEOTIDE SEQUENCE [LARGE SCALE GENOMIC DNA]</scope>
    <source>
        <strain evidence="2 3">DSM 17074</strain>
    </source>
</reference>
<organism evidence="2 3">
    <name type="scientific">Halolactibacillus miurensis</name>
    <dbReference type="NCBI Taxonomy" id="306541"/>
    <lineage>
        <taxon>Bacteria</taxon>
        <taxon>Bacillati</taxon>
        <taxon>Bacillota</taxon>
        <taxon>Bacilli</taxon>
        <taxon>Bacillales</taxon>
        <taxon>Bacillaceae</taxon>
        <taxon>Halolactibacillus</taxon>
    </lineage>
</organism>
<sequence>MKKFYLLIVIFVVTIGFLIYSNHQQQLHVYQTDVQAHDIQMNNLTLVNADNTLYLPGTYSIERLFDEPIDKVFITLSYKDESIYDWLVTLDVLDVADDFGDTFIDHVTLDQDDVINVTIIYDKDGEEVAFDRDIALKDILKEE</sequence>
<evidence type="ECO:0000313" key="3">
    <source>
        <dbReference type="Proteomes" id="UP000199139"/>
    </source>
</evidence>
<proteinExistence type="predicted"/>